<evidence type="ECO:0000313" key="5">
    <source>
        <dbReference type="Proteomes" id="UP000681027"/>
    </source>
</evidence>
<dbReference type="PANTHER" id="PTHR33744:SF1">
    <property type="entry name" value="DNA-BINDING TRANSCRIPTIONAL ACTIVATOR ADER"/>
    <property type="match status" value="1"/>
</dbReference>
<comment type="caution">
    <text evidence="4">The sequence shown here is derived from an EMBL/GenBank/DDBJ whole genome shotgun (WGS) entry which is preliminary data.</text>
</comment>
<dbReference type="Pfam" id="PF13556">
    <property type="entry name" value="HTH_30"/>
    <property type="match status" value="1"/>
</dbReference>
<evidence type="ECO:0000259" key="3">
    <source>
        <dbReference type="Pfam" id="PF17853"/>
    </source>
</evidence>
<dbReference type="InterPro" id="IPR042070">
    <property type="entry name" value="PucR_C-HTH_sf"/>
</dbReference>
<reference evidence="4 5" key="1">
    <citation type="submission" date="2021-05" db="EMBL/GenBank/DDBJ databases">
        <title>Novel Bacillus species.</title>
        <authorList>
            <person name="Liu G."/>
        </authorList>
    </citation>
    <scope>NUCLEOTIDE SEQUENCE [LARGE SCALE GENOMIC DNA]</scope>
    <source>
        <strain evidence="4 5">FJAT-49705</strain>
    </source>
</reference>
<proteinExistence type="inferred from homology"/>
<dbReference type="Proteomes" id="UP000681027">
    <property type="component" value="Unassembled WGS sequence"/>
</dbReference>
<feature type="domain" description="PucR C-terminal helix-turn-helix" evidence="2">
    <location>
        <begin position="339"/>
        <end position="397"/>
    </location>
</feature>
<dbReference type="Gene3D" id="1.10.10.2840">
    <property type="entry name" value="PucR C-terminal helix-turn-helix domain"/>
    <property type="match status" value="1"/>
</dbReference>
<gene>
    <name evidence="4" type="ORF">KHA94_15215</name>
</gene>
<organism evidence="4 5">
    <name type="scientific">Cytobacillus citreus</name>
    <dbReference type="NCBI Taxonomy" id="2833586"/>
    <lineage>
        <taxon>Bacteria</taxon>
        <taxon>Bacillati</taxon>
        <taxon>Bacillota</taxon>
        <taxon>Bacilli</taxon>
        <taxon>Bacillales</taxon>
        <taxon>Bacillaceae</taxon>
        <taxon>Cytobacillus</taxon>
    </lineage>
</organism>
<dbReference type="InterPro" id="IPR041522">
    <property type="entry name" value="CdaR_GGDEF"/>
</dbReference>
<dbReference type="EMBL" id="JAGYPM010000003">
    <property type="protein sequence ID" value="MBS4191538.1"/>
    <property type="molecule type" value="Genomic_DNA"/>
</dbReference>
<sequence>MERCLYVPDYLHHLLEGLEKGLQGICDKLANLLSFPVIAIDPLYNLLSSSNPENNILVEYLDDIKIEESNIYKCHLTFNNDSLQGIGSAIIVDGKLRGYLIISCGEISDDKLLQLNSIISYASLLCSLELRKKFQIKQERQHFKEAFIYDLLYGNIKKKDEIISYGQFWGWDFNLPHTVIVFSLRDFEYYSEDQHFIGILFYAIEKSLIERNLKPIAMKKRGEVIVVFPLHESEQVKKRAEVNTFVQHIINQVDKANLSSRIITGVGRACANPEMIFRSYQEAKVAFELGQLLDITTPFFNDLGLERILFKHDLQDLKEFYFHILGDIEENDSLHGGELMRTLENFSANQYDLTKTADAMFLHRNTLRYRIKKIEEILDKKLDDMNVKLNITAALKIRQLRKF</sequence>
<dbReference type="Pfam" id="PF17853">
    <property type="entry name" value="GGDEF_2"/>
    <property type="match status" value="1"/>
</dbReference>
<comment type="similarity">
    <text evidence="1">Belongs to the CdaR family.</text>
</comment>
<evidence type="ECO:0000259" key="2">
    <source>
        <dbReference type="Pfam" id="PF13556"/>
    </source>
</evidence>
<name>A0ABS5NWM5_9BACI</name>
<dbReference type="PANTHER" id="PTHR33744">
    <property type="entry name" value="CARBOHYDRATE DIACID REGULATOR"/>
    <property type="match status" value="1"/>
</dbReference>
<dbReference type="RefSeq" id="WP_213102966.1">
    <property type="nucleotide sequence ID" value="NZ_JAGYPM010000003.1"/>
</dbReference>
<dbReference type="InterPro" id="IPR051448">
    <property type="entry name" value="CdaR-like_regulators"/>
</dbReference>
<accession>A0ABS5NWM5</accession>
<evidence type="ECO:0000256" key="1">
    <source>
        <dbReference type="ARBA" id="ARBA00006754"/>
    </source>
</evidence>
<feature type="domain" description="CdaR GGDEF-like" evidence="3">
    <location>
        <begin position="159"/>
        <end position="288"/>
    </location>
</feature>
<evidence type="ECO:0000313" key="4">
    <source>
        <dbReference type="EMBL" id="MBS4191538.1"/>
    </source>
</evidence>
<protein>
    <submittedName>
        <fullName evidence="4">Helix-turn-helix domain-containing protein</fullName>
    </submittedName>
</protein>
<keyword evidence="5" id="KW-1185">Reference proteome</keyword>
<dbReference type="InterPro" id="IPR025736">
    <property type="entry name" value="PucR_C-HTH_dom"/>
</dbReference>